<dbReference type="GO" id="GO:0006099">
    <property type="term" value="P:tricarboxylic acid cycle"/>
    <property type="evidence" value="ECO:0007669"/>
    <property type="project" value="UniProtKB-UniPathway"/>
</dbReference>
<dbReference type="UniPathway" id="UPA00223">
    <property type="reaction ID" value="UER00999"/>
</dbReference>
<dbReference type="Gene3D" id="3.30.1490.20">
    <property type="entry name" value="ATP-grasp fold, A domain"/>
    <property type="match status" value="1"/>
</dbReference>
<name>L5LI14_MYODS</name>
<gene>
    <name evidence="2" type="ORF">MDA_GLEAN10017377</name>
</gene>
<dbReference type="SUPFAM" id="SSF56059">
    <property type="entry name" value="Glutathione synthetase ATP-binding domain-like"/>
    <property type="match status" value="1"/>
</dbReference>
<evidence type="ECO:0000313" key="3">
    <source>
        <dbReference type="Proteomes" id="UP000010556"/>
    </source>
</evidence>
<evidence type="ECO:0000259" key="1">
    <source>
        <dbReference type="Pfam" id="PF08442"/>
    </source>
</evidence>
<feature type="domain" description="ATP-grasp fold succinyl-CoA synthetase-type" evidence="1">
    <location>
        <begin position="23"/>
        <end position="75"/>
    </location>
</feature>
<organism evidence="2 3">
    <name type="scientific">Myotis davidii</name>
    <name type="common">David's myotis</name>
    <dbReference type="NCBI Taxonomy" id="225400"/>
    <lineage>
        <taxon>Eukaryota</taxon>
        <taxon>Metazoa</taxon>
        <taxon>Chordata</taxon>
        <taxon>Craniata</taxon>
        <taxon>Vertebrata</taxon>
        <taxon>Euteleostomi</taxon>
        <taxon>Mammalia</taxon>
        <taxon>Eutheria</taxon>
        <taxon>Laurasiatheria</taxon>
        <taxon>Chiroptera</taxon>
        <taxon>Yangochiroptera</taxon>
        <taxon>Vespertilionidae</taxon>
        <taxon>Myotis</taxon>
    </lineage>
</organism>
<sequence>MCGRNTPRLCRHAAHFTPRRWLNLQEYQSKKLMADNGVKVQRFFVVDTANEALEAAKKLSKLTLWVECVAPIGERTGSGFPPVTSLCCRLYSVTDPVGMVNCKGKRALCTGHAQPAGHSRQALLCFFKGDGTGQTV</sequence>
<dbReference type="GO" id="GO:0016874">
    <property type="term" value="F:ligase activity"/>
    <property type="evidence" value="ECO:0007669"/>
    <property type="project" value="UniProtKB-KW"/>
</dbReference>
<evidence type="ECO:0000313" key="2">
    <source>
        <dbReference type="EMBL" id="ELK25521.1"/>
    </source>
</evidence>
<keyword evidence="3" id="KW-1185">Reference proteome</keyword>
<accession>L5LI14</accession>
<dbReference type="EMBL" id="KB111820">
    <property type="protein sequence ID" value="ELK25521.1"/>
    <property type="molecule type" value="Genomic_DNA"/>
</dbReference>
<dbReference type="InterPro" id="IPR013815">
    <property type="entry name" value="ATP_grasp_subdomain_1"/>
</dbReference>
<keyword evidence="2" id="KW-0436">Ligase</keyword>
<reference evidence="3" key="1">
    <citation type="journal article" date="2013" name="Science">
        <title>Comparative analysis of bat genomes provides insight into the evolution of flight and immunity.</title>
        <authorList>
            <person name="Zhang G."/>
            <person name="Cowled C."/>
            <person name="Shi Z."/>
            <person name="Huang Z."/>
            <person name="Bishop-Lilly K.A."/>
            <person name="Fang X."/>
            <person name="Wynne J.W."/>
            <person name="Xiong Z."/>
            <person name="Baker M.L."/>
            <person name="Zhao W."/>
            <person name="Tachedjian M."/>
            <person name="Zhu Y."/>
            <person name="Zhou P."/>
            <person name="Jiang X."/>
            <person name="Ng J."/>
            <person name="Yang L."/>
            <person name="Wu L."/>
            <person name="Xiao J."/>
            <person name="Feng Y."/>
            <person name="Chen Y."/>
            <person name="Sun X."/>
            <person name="Zhang Y."/>
            <person name="Marsh G.A."/>
            <person name="Crameri G."/>
            <person name="Broder C.C."/>
            <person name="Frey K.G."/>
            <person name="Wang L.F."/>
            <person name="Wang J."/>
        </authorList>
    </citation>
    <scope>NUCLEOTIDE SEQUENCE [LARGE SCALE GENOMIC DNA]</scope>
</reference>
<dbReference type="Proteomes" id="UP000010556">
    <property type="component" value="Unassembled WGS sequence"/>
</dbReference>
<dbReference type="Pfam" id="PF08442">
    <property type="entry name" value="ATP-grasp_2"/>
    <property type="match status" value="1"/>
</dbReference>
<dbReference type="AlphaFoldDB" id="L5LI14"/>
<dbReference type="Gene3D" id="3.30.470.20">
    <property type="entry name" value="ATP-grasp fold, B domain"/>
    <property type="match status" value="1"/>
</dbReference>
<dbReference type="GO" id="GO:0005524">
    <property type="term" value="F:ATP binding"/>
    <property type="evidence" value="ECO:0007669"/>
    <property type="project" value="InterPro"/>
</dbReference>
<protein>
    <submittedName>
        <fullName evidence="2">Succinyl-CoA ligase [GDP-forming] subunit beta, mitochondrial</fullName>
    </submittedName>
</protein>
<dbReference type="InterPro" id="IPR013650">
    <property type="entry name" value="ATP-grasp_succ-CoA_synth-type"/>
</dbReference>
<proteinExistence type="predicted"/>